<evidence type="ECO:0000259" key="3">
    <source>
        <dbReference type="Pfam" id="PF03544"/>
    </source>
</evidence>
<protein>
    <submittedName>
        <fullName evidence="4">Energy transducer TonB</fullName>
    </submittedName>
</protein>
<evidence type="ECO:0000256" key="1">
    <source>
        <dbReference type="SAM" id="MobiDB-lite"/>
    </source>
</evidence>
<organism evidence="4">
    <name type="scientific">Pontimicrobium sp. SW4</name>
    <dbReference type="NCBI Taxonomy" id="3153519"/>
    <lineage>
        <taxon>Bacteria</taxon>
        <taxon>Pseudomonadati</taxon>
        <taxon>Bacteroidota</taxon>
        <taxon>Flavobacteriia</taxon>
        <taxon>Flavobacteriales</taxon>
        <taxon>Flavobacteriaceae</taxon>
        <taxon>Pontimicrobium</taxon>
    </lineage>
</organism>
<dbReference type="SUPFAM" id="SSF74653">
    <property type="entry name" value="TolA/TonB C-terminal domain"/>
    <property type="match status" value="1"/>
</dbReference>
<keyword evidence="2" id="KW-0472">Membrane</keyword>
<proteinExistence type="predicted"/>
<reference evidence="4" key="1">
    <citation type="submission" date="2024-05" db="EMBL/GenBank/DDBJ databases">
        <title>Pontimicrobium maritimus sp. nov., isolated form sea water.</title>
        <authorList>
            <person name="Muhammad N."/>
            <person name="Vuong T.Q."/>
            <person name="Han H.L."/>
            <person name="Kim S.-G."/>
        </authorList>
    </citation>
    <scope>NUCLEOTIDE SEQUENCE</scope>
    <source>
        <strain evidence="4">SW4</strain>
    </source>
</reference>
<keyword evidence="2" id="KW-0812">Transmembrane</keyword>
<evidence type="ECO:0000313" key="4">
    <source>
        <dbReference type="EMBL" id="XBG60767.1"/>
    </source>
</evidence>
<evidence type="ECO:0000256" key="2">
    <source>
        <dbReference type="SAM" id="Phobius"/>
    </source>
</evidence>
<dbReference type="AlphaFoldDB" id="A0AAU7BR43"/>
<feature type="transmembrane region" description="Helical" evidence="2">
    <location>
        <begin position="17"/>
        <end position="34"/>
    </location>
</feature>
<dbReference type="InterPro" id="IPR037682">
    <property type="entry name" value="TonB_C"/>
</dbReference>
<dbReference type="EMBL" id="CP157199">
    <property type="protein sequence ID" value="XBG60767.1"/>
    <property type="molecule type" value="Genomic_DNA"/>
</dbReference>
<accession>A0AAU7BR43</accession>
<name>A0AAU7BR43_9FLAO</name>
<dbReference type="Pfam" id="PF03544">
    <property type="entry name" value="TonB_C"/>
    <property type="match status" value="1"/>
</dbReference>
<dbReference type="Gene3D" id="3.30.1150.10">
    <property type="match status" value="1"/>
</dbReference>
<dbReference type="GO" id="GO:0055085">
    <property type="term" value="P:transmembrane transport"/>
    <property type="evidence" value="ECO:0007669"/>
    <property type="project" value="InterPro"/>
</dbReference>
<sequence length="245" mass="27553">MKTSQKHDANLQKNSTLYFQVGLILTLLATYGLFEMQFQIKSIPVITYPVDTDDTIYVNYVPKPTPEPAKAKKVEPVRKKLLAISFKPIDNNSPTKEPTKDVVTEPIPLSKPTVNKKPGKPAPAEKSTYSIIGVEQVPIYPGCEDFQTNDELRNCMSKKIGRLIGRKFDSDLISELGFSDKQKVYVQFTIDELGNVTQVKARAPHKRLENEAIKVIHKIPKMIPAKQSNKEVAVMYSIPITLKVQ</sequence>
<keyword evidence="2" id="KW-1133">Transmembrane helix</keyword>
<dbReference type="RefSeq" id="WP_347922997.1">
    <property type="nucleotide sequence ID" value="NZ_CP157199.1"/>
</dbReference>
<gene>
    <name evidence="4" type="ORF">ABGB03_12960</name>
</gene>
<feature type="domain" description="TonB C-terminal" evidence="3">
    <location>
        <begin position="183"/>
        <end position="241"/>
    </location>
</feature>
<feature type="region of interest" description="Disordered" evidence="1">
    <location>
        <begin position="90"/>
        <end position="122"/>
    </location>
</feature>